<dbReference type="PANTHER" id="PTHR21512:SF5">
    <property type="entry name" value="TRAFFICKING PROTEIN PARTICLE COMPLEX SUBUNIT 9"/>
    <property type="match status" value="1"/>
</dbReference>
<protein>
    <submittedName>
        <fullName evidence="1">Uncharacterized protein</fullName>
    </submittedName>
</protein>
<reference evidence="1 2" key="1">
    <citation type="journal article" date="2023" name="bioRxiv">
        <title>Conserved and derived expression patterns and positive selection on dental genes reveal complex evolutionary context of ever-growing rodent molars.</title>
        <authorList>
            <person name="Calamari Z.T."/>
            <person name="Song A."/>
            <person name="Cohen E."/>
            <person name="Akter M."/>
            <person name="Roy R.D."/>
            <person name="Hallikas O."/>
            <person name="Christensen M.M."/>
            <person name="Li P."/>
            <person name="Marangoni P."/>
            <person name="Jernvall J."/>
            <person name="Klein O.D."/>
        </authorList>
    </citation>
    <scope>NUCLEOTIDE SEQUENCE [LARGE SCALE GENOMIC DNA]</scope>
    <source>
        <strain evidence="1">V071</strain>
    </source>
</reference>
<accession>A0AAW0HAP1</accession>
<proteinExistence type="predicted"/>
<sequence length="140" mass="15268">MHLGFISRTFLLKVVREQEGNSKRLFSLSLPAGALTTNGINPDTSAEIGRAKNCLSPEDIIDKYKEAISYYGKYKNAGVIELEACVKAVRVLAIQKRGMEASEFLQNAVYINLRQVSTCLPVSVAGDSVLLKCAAHDPAH</sequence>
<gene>
    <name evidence="1" type="ORF">U0070_022916</name>
</gene>
<dbReference type="PANTHER" id="PTHR21512">
    <property type="entry name" value="TRAFFICKING PROTEIN PARTICLE COMPLEX SUBUNIT 9"/>
    <property type="match status" value="1"/>
</dbReference>
<dbReference type="GO" id="GO:0005802">
    <property type="term" value="C:trans-Golgi network"/>
    <property type="evidence" value="ECO:0007669"/>
    <property type="project" value="TreeGrafter"/>
</dbReference>
<organism evidence="1 2">
    <name type="scientific">Myodes glareolus</name>
    <name type="common">Bank vole</name>
    <name type="synonym">Clethrionomys glareolus</name>
    <dbReference type="NCBI Taxonomy" id="447135"/>
    <lineage>
        <taxon>Eukaryota</taxon>
        <taxon>Metazoa</taxon>
        <taxon>Chordata</taxon>
        <taxon>Craniata</taxon>
        <taxon>Vertebrata</taxon>
        <taxon>Euteleostomi</taxon>
        <taxon>Mammalia</taxon>
        <taxon>Eutheria</taxon>
        <taxon>Euarchontoglires</taxon>
        <taxon>Glires</taxon>
        <taxon>Rodentia</taxon>
        <taxon>Myomorpha</taxon>
        <taxon>Muroidea</taxon>
        <taxon>Cricetidae</taxon>
        <taxon>Arvicolinae</taxon>
        <taxon>Myodes</taxon>
    </lineage>
</organism>
<evidence type="ECO:0000313" key="2">
    <source>
        <dbReference type="Proteomes" id="UP001488838"/>
    </source>
</evidence>
<evidence type="ECO:0000313" key="1">
    <source>
        <dbReference type="EMBL" id="KAK7799894.1"/>
    </source>
</evidence>
<comment type="caution">
    <text evidence="1">The sequence shown here is derived from an EMBL/GenBank/DDBJ whole genome shotgun (WGS) entry which is preliminary data.</text>
</comment>
<name>A0AAW0HAP1_MYOGA</name>
<dbReference type="EMBL" id="JBBHLL010000584">
    <property type="protein sequence ID" value="KAK7799894.1"/>
    <property type="molecule type" value="Genomic_DNA"/>
</dbReference>
<keyword evidence="2" id="KW-1185">Reference proteome</keyword>
<dbReference type="Proteomes" id="UP001488838">
    <property type="component" value="Unassembled WGS sequence"/>
</dbReference>
<dbReference type="AlphaFoldDB" id="A0AAW0HAP1"/>
<dbReference type="InterPro" id="IPR013935">
    <property type="entry name" value="Trs120_TRAPPC9"/>
</dbReference>